<dbReference type="GO" id="GO:0005840">
    <property type="term" value="C:ribosome"/>
    <property type="evidence" value="ECO:0007669"/>
    <property type="project" value="UniProtKB-KW"/>
</dbReference>
<evidence type="ECO:0008006" key="5">
    <source>
        <dbReference type="Google" id="ProtNLM"/>
    </source>
</evidence>
<name>A0A382MEI8_9ZZZZ</name>
<protein>
    <recommendedName>
        <fullName evidence="5">50S ribosomal protein L18</fullName>
    </recommendedName>
</protein>
<feature type="non-terminal residue" evidence="4">
    <location>
        <position position="82"/>
    </location>
</feature>
<dbReference type="EMBL" id="UINC01093187">
    <property type="protein sequence ID" value="SVC47403.1"/>
    <property type="molecule type" value="Genomic_DNA"/>
</dbReference>
<evidence type="ECO:0000256" key="1">
    <source>
        <dbReference type="ARBA" id="ARBA00007116"/>
    </source>
</evidence>
<sequence>MSKKNKYQIWQGKRKRIKYHIVQKNVSNLPRLVIFRSNSNIYAQLIDDEKQTTLLSSSSIDINLKKSVEKASSKIEISKIVG</sequence>
<dbReference type="AlphaFoldDB" id="A0A382MEI8"/>
<dbReference type="GO" id="GO:1990904">
    <property type="term" value="C:ribonucleoprotein complex"/>
    <property type="evidence" value="ECO:0007669"/>
    <property type="project" value="UniProtKB-KW"/>
</dbReference>
<evidence type="ECO:0000256" key="3">
    <source>
        <dbReference type="ARBA" id="ARBA00023274"/>
    </source>
</evidence>
<accession>A0A382MEI8</accession>
<dbReference type="GO" id="GO:0006412">
    <property type="term" value="P:translation"/>
    <property type="evidence" value="ECO:0007669"/>
    <property type="project" value="InterPro"/>
</dbReference>
<comment type="similarity">
    <text evidence="1">Belongs to the universal ribosomal protein uL18 family.</text>
</comment>
<keyword evidence="3" id="KW-0687">Ribonucleoprotein</keyword>
<reference evidence="4" key="1">
    <citation type="submission" date="2018-05" db="EMBL/GenBank/DDBJ databases">
        <authorList>
            <person name="Lanie J.A."/>
            <person name="Ng W.-L."/>
            <person name="Kazmierczak K.M."/>
            <person name="Andrzejewski T.M."/>
            <person name="Davidsen T.M."/>
            <person name="Wayne K.J."/>
            <person name="Tettelin H."/>
            <person name="Glass J.I."/>
            <person name="Rusch D."/>
            <person name="Podicherti R."/>
            <person name="Tsui H.-C.T."/>
            <person name="Winkler M.E."/>
        </authorList>
    </citation>
    <scope>NUCLEOTIDE SEQUENCE</scope>
</reference>
<dbReference type="Pfam" id="PF00861">
    <property type="entry name" value="Ribosomal_L18p"/>
    <property type="match status" value="1"/>
</dbReference>
<proteinExistence type="inferred from homology"/>
<evidence type="ECO:0000256" key="2">
    <source>
        <dbReference type="ARBA" id="ARBA00022980"/>
    </source>
</evidence>
<keyword evidence="2" id="KW-0689">Ribosomal protein</keyword>
<dbReference type="SUPFAM" id="SSF53137">
    <property type="entry name" value="Translational machinery components"/>
    <property type="match status" value="1"/>
</dbReference>
<dbReference type="GO" id="GO:0003735">
    <property type="term" value="F:structural constituent of ribosome"/>
    <property type="evidence" value="ECO:0007669"/>
    <property type="project" value="InterPro"/>
</dbReference>
<evidence type="ECO:0000313" key="4">
    <source>
        <dbReference type="EMBL" id="SVC47403.1"/>
    </source>
</evidence>
<dbReference type="Gene3D" id="3.30.420.100">
    <property type="match status" value="1"/>
</dbReference>
<organism evidence="4">
    <name type="scientific">marine metagenome</name>
    <dbReference type="NCBI Taxonomy" id="408172"/>
    <lineage>
        <taxon>unclassified sequences</taxon>
        <taxon>metagenomes</taxon>
        <taxon>ecological metagenomes</taxon>
    </lineage>
</organism>
<gene>
    <name evidence="4" type="ORF">METZ01_LOCUS300257</name>
</gene>
<dbReference type="InterPro" id="IPR005484">
    <property type="entry name" value="Ribosomal_uL18_bac/plant/anim"/>
</dbReference>